<feature type="binding site" evidence="9">
    <location>
        <position position="64"/>
    </location>
    <ligand>
        <name>ATP</name>
        <dbReference type="ChEBI" id="CHEBI:30616"/>
    </ligand>
</feature>
<dbReference type="SUPFAM" id="SSF56112">
    <property type="entry name" value="Protein kinase-like (PK-like)"/>
    <property type="match status" value="1"/>
</dbReference>
<gene>
    <name evidence="11" type="ORF">FE782_23915</name>
</gene>
<keyword evidence="3" id="KW-0808">Transferase</keyword>
<feature type="domain" description="Protein kinase" evidence="10">
    <location>
        <begin position="34"/>
        <end position="283"/>
    </location>
</feature>
<comment type="caution">
    <text evidence="11">The sequence shown here is derived from an EMBL/GenBank/DDBJ whole genome shotgun (WGS) entry which is preliminary data.</text>
</comment>
<reference evidence="11 12" key="1">
    <citation type="submission" date="2019-05" db="EMBL/GenBank/DDBJ databases">
        <authorList>
            <person name="Narsing Rao M.P."/>
            <person name="Li W.J."/>
        </authorList>
    </citation>
    <scope>NUCLEOTIDE SEQUENCE [LARGE SCALE GENOMIC DNA]</scope>
    <source>
        <strain evidence="11 12">SYSU_K30003</strain>
    </source>
</reference>
<dbReference type="GO" id="GO:0004713">
    <property type="term" value="F:protein tyrosine kinase activity"/>
    <property type="evidence" value="ECO:0007669"/>
    <property type="project" value="InterPro"/>
</dbReference>
<evidence type="ECO:0000313" key="11">
    <source>
        <dbReference type="EMBL" id="TLS49718.1"/>
    </source>
</evidence>
<dbReference type="PROSITE" id="PS00107">
    <property type="entry name" value="PROTEIN_KINASE_ATP"/>
    <property type="match status" value="1"/>
</dbReference>
<evidence type="ECO:0000313" key="12">
    <source>
        <dbReference type="Proteomes" id="UP000309676"/>
    </source>
</evidence>
<dbReference type="PANTHER" id="PTHR24363">
    <property type="entry name" value="SERINE/THREONINE PROTEIN KINASE"/>
    <property type="match status" value="1"/>
</dbReference>
<comment type="catalytic activity">
    <reaction evidence="8">
        <text>L-seryl-[protein] + ATP = O-phospho-L-seryl-[protein] + ADP + H(+)</text>
        <dbReference type="Rhea" id="RHEA:17989"/>
        <dbReference type="Rhea" id="RHEA-COMP:9863"/>
        <dbReference type="Rhea" id="RHEA-COMP:11604"/>
        <dbReference type="ChEBI" id="CHEBI:15378"/>
        <dbReference type="ChEBI" id="CHEBI:29999"/>
        <dbReference type="ChEBI" id="CHEBI:30616"/>
        <dbReference type="ChEBI" id="CHEBI:83421"/>
        <dbReference type="ChEBI" id="CHEBI:456216"/>
        <dbReference type="EC" id="2.7.11.1"/>
    </reaction>
</comment>
<evidence type="ECO:0000256" key="6">
    <source>
        <dbReference type="ARBA" id="ARBA00022840"/>
    </source>
</evidence>
<keyword evidence="6 9" id="KW-0067">ATP-binding</keyword>
<dbReference type="SMART" id="SM00219">
    <property type="entry name" value="TyrKc"/>
    <property type="match status" value="1"/>
</dbReference>
<evidence type="ECO:0000259" key="10">
    <source>
        <dbReference type="PROSITE" id="PS50011"/>
    </source>
</evidence>
<dbReference type="EC" id="2.7.11.1" evidence="1"/>
<dbReference type="PROSITE" id="PS00109">
    <property type="entry name" value="PROTEIN_KINASE_TYR"/>
    <property type="match status" value="1"/>
</dbReference>
<comment type="catalytic activity">
    <reaction evidence="7">
        <text>L-threonyl-[protein] + ATP = O-phospho-L-threonyl-[protein] + ADP + H(+)</text>
        <dbReference type="Rhea" id="RHEA:46608"/>
        <dbReference type="Rhea" id="RHEA-COMP:11060"/>
        <dbReference type="Rhea" id="RHEA-COMP:11605"/>
        <dbReference type="ChEBI" id="CHEBI:15378"/>
        <dbReference type="ChEBI" id="CHEBI:30013"/>
        <dbReference type="ChEBI" id="CHEBI:30616"/>
        <dbReference type="ChEBI" id="CHEBI:61977"/>
        <dbReference type="ChEBI" id="CHEBI:456216"/>
        <dbReference type="EC" id="2.7.11.1"/>
    </reaction>
</comment>
<dbReference type="RefSeq" id="WP_138196871.1">
    <property type="nucleotide sequence ID" value="NZ_VCIW01000019.1"/>
</dbReference>
<evidence type="ECO:0000256" key="4">
    <source>
        <dbReference type="ARBA" id="ARBA00022741"/>
    </source>
</evidence>
<dbReference type="PANTHER" id="PTHR24363:SF0">
    <property type="entry name" value="SERINE_THREONINE KINASE LIKE DOMAIN CONTAINING 1"/>
    <property type="match status" value="1"/>
</dbReference>
<evidence type="ECO:0000256" key="7">
    <source>
        <dbReference type="ARBA" id="ARBA00047899"/>
    </source>
</evidence>
<evidence type="ECO:0000256" key="1">
    <source>
        <dbReference type="ARBA" id="ARBA00012513"/>
    </source>
</evidence>
<dbReference type="PROSITE" id="PS50011">
    <property type="entry name" value="PROTEIN_KINASE_DOM"/>
    <property type="match status" value="1"/>
</dbReference>
<evidence type="ECO:0000256" key="9">
    <source>
        <dbReference type="PROSITE-ProRule" id="PRU10141"/>
    </source>
</evidence>
<keyword evidence="4 9" id="KW-0547">Nucleotide-binding</keyword>
<organism evidence="11 12">
    <name type="scientific">Paenibacillus antri</name>
    <dbReference type="NCBI Taxonomy" id="2582848"/>
    <lineage>
        <taxon>Bacteria</taxon>
        <taxon>Bacillati</taxon>
        <taxon>Bacillota</taxon>
        <taxon>Bacilli</taxon>
        <taxon>Bacillales</taxon>
        <taxon>Paenibacillaceae</taxon>
        <taxon>Paenibacillus</taxon>
    </lineage>
</organism>
<dbReference type="Pfam" id="PF00069">
    <property type="entry name" value="Pkinase"/>
    <property type="match status" value="1"/>
</dbReference>
<dbReference type="AlphaFoldDB" id="A0A5R9G8J7"/>
<dbReference type="InterPro" id="IPR008266">
    <property type="entry name" value="Tyr_kinase_AS"/>
</dbReference>
<dbReference type="EMBL" id="VCIW01000019">
    <property type="protein sequence ID" value="TLS49718.1"/>
    <property type="molecule type" value="Genomic_DNA"/>
</dbReference>
<dbReference type="InterPro" id="IPR020635">
    <property type="entry name" value="Tyr_kinase_cat_dom"/>
</dbReference>
<dbReference type="GO" id="GO:0004674">
    <property type="term" value="F:protein serine/threonine kinase activity"/>
    <property type="evidence" value="ECO:0007669"/>
    <property type="project" value="UniProtKB-KW"/>
</dbReference>
<dbReference type="Gene3D" id="3.30.200.20">
    <property type="entry name" value="Phosphorylase Kinase, domain 1"/>
    <property type="match status" value="1"/>
</dbReference>
<keyword evidence="5 11" id="KW-0418">Kinase</keyword>
<proteinExistence type="predicted"/>
<dbReference type="Proteomes" id="UP000309676">
    <property type="component" value="Unassembled WGS sequence"/>
</dbReference>
<dbReference type="OrthoDB" id="9788659at2"/>
<dbReference type="Gene3D" id="1.10.510.10">
    <property type="entry name" value="Transferase(Phosphotransferase) domain 1"/>
    <property type="match status" value="1"/>
</dbReference>
<dbReference type="InterPro" id="IPR000719">
    <property type="entry name" value="Prot_kinase_dom"/>
</dbReference>
<dbReference type="InterPro" id="IPR011009">
    <property type="entry name" value="Kinase-like_dom_sf"/>
</dbReference>
<dbReference type="InterPro" id="IPR017441">
    <property type="entry name" value="Protein_kinase_ATP_BS"/>
</dbReference>
<evidence type="ECO:0000256" key="2">
    <source>
        <dbReference type="ARBA" id="ARBA00022527"/>
    </source>
</evidence>
<accession>A0A5R9G8J7</accession>
<evidence type="ECO:0000256" key="8">
    <source>
        <dbReference type="ARBA" id="ARBA00048679"/>
    </source>
</evidence>
<sequence length="283" mass="32378">MPTWKHAAARVWNGWKRRRVLSWFRPGAVVKGRYTIVKPIGEGSYGLAYLCRDRRAGDRPCVLKHVQPLRGGALRTEAVYSLETAMLERLSHPSVPRLLDRFRYRGAFCFAMEYVPGLSLEKLLFEEERTFTEAEALLLLRRLIDVVADIHAAGIVHRDIRIANVIVDGERVHLIDFGLARDLAPGTPDPVPDDVLDDDPMEKKLRRRVDVTSDFYAMGHLLLFLLYSSYPETREERSWEEELAGLAPETKRLLRRSLMTEQPYASAEELRDDLDAAIRASAH</sequence>
<dbReference type="GO" id="GO:0005524">
    <property type="term" value="F:ATP binding"/>
    <property type="evidence" value="ECO:0007669"/>
    <property type="project" value="UniProtKB-UniRule"/>
</dbReference>
<keyword evidence="12" id="KW-1185">Reference proteome</keyword>
<evidence type="ECO:0000256" key="5">
    <source>
        <dbReference type="ARBA" id="ARBA00022777"/>
    </source>
</evidence>
<protein>
    <recommendedName>
        <fullName evidence="1">non-specific serine/threonine protein kinase</fullName>
        <ecNumber evidence="1">2.7.11.1</ecNumber>
    </recommendedName>
</protein>
<evidence type="ECO:0000256" key="3">
    <source>
        <dbReference type="ARBA" id="ARBA00022679"/>
    </source>
</evidence>
<keyword evidence="2" id="KW-0723">Serine/threonine-protein kinase</keyword>
<name>A0A5R9G8J7_9BACL</name>